<feature type="domain" description="UspA" evidence="2">
    <location>
        <begin position="157"/>
        <end position="294"/>
    </location>
</feature>
<dbReference type="InterPro" id="IPR014729">
    <property type="entry name" value="Rossmann-like_a/b/a_fold"/>
</dbReference>
<dbReference type="PRINTS" id="PR01438">
    <property type="entry name" value="UNVRSLSTRESS"/>
</dbReference>
<dbReference type="RefSeq" id="WP_285996878.1">
    <property type="nucleotide sequence ID" value="NZ_CP127295.1"/>
</dbReference>
<dbReference type="EMBL" id="CP127295">
    <property type="protein sequence ID" value="WIY00411.1"/>
    <property type="molecule type" value="Genomic_DNA"/>
</dbReference>
<evidence type="ECO:0000313" key="3">
    <source>
        <dbReference type="EMBL" id="WIY00411.1"/>
    </source>
</evidence>
<dbReference type="Pfam" id="PF00582">
    <property type="entry name" value="Usp"/>
    <property type="match status" value="2"/>
</dbReference>
<organism evidence="3 4">
    <name type="scientific">Amycolatopsis mongoliensis</name>
    <dbReference type="NCBI Taxonomy" id="715475"/>
    <lineage>
        <taxon>Bacteria</taxon>
        <taxon>Bacillati</taxon>
        <taxon>Actinomycetota</taxon>
        <taxon>Actinomycetes</taxon>
        <taxon>Pseudonocardiales</taxon>
        <taxon>Pseudonocardiaceae</taxon>
        <taxon>Amycolatopsis</taxon>
    </lineage>
</organism>
<feature type="domain" description="UspA" evidence="2">
    <location>
        <begin position="8"/>
        <end position="144"/>
    </location>
</feature>
<evidence type="ECO:0000259" key="2">
    <source>
        <dbReference type="Pfam" id="PF00582"/>
    </source>
</evidence>
<proteinExistence type="inferred from homology"/>
<reference evidence="3 4" key="1">
    <citation type="submission" date="2023-06" db="EMBL/GenBank/DDBJ databases">
        <authorList>
            <person name="Oyuntsetseg B."/>
            <person name="Kim S.B."/>
        </authorList>
    </citation>
    <scope>NUCLEOTIDE SEQUENCE [LARGE SCALE GENOMIC DNA]</scope>
    <source>
        <strain evidence="3 4">4-36</strain>
    </source>
</reference>
<dbReference type="PANTHER" id="PTHR46268">
    <property type="entry name" value="STRESS RESPONSE PROTEIN NHAX"/>
    <property type="match status" value="1"/>
</dbReference>
<sequence>MTGSASALVVGVDGSAGALTAVRWAARVARERRLALRLVHALPELPPPYPRGDPTFDQVKAAVTTRGERMLAEARATAAEAEPGIEVTTSLRSERPADALVSEAKDATMLVLGTPGLRPLGRVLLGSVSVALAAHAPCPVTLVRPHAGDDEPPAEGPVVVGVDGAPAGEEAIAAAFEEASWRGARLIAVHCWHEAFLSSIFEEGRWTMDSSTVEEREHELLAQRLAGWREKYPDVVVDRVVLAGRPAERLLDLADRAQLLVVGSRGRGGLRGLALGSTSQSLMSYALCPVLVVRGGTRPQEK</sequence>
<dbReference type="Proteomes" id="UP001239397">
    <property type="component" value="Chromosome"/>
</dbReference>
<comment type="similarity">
    <text evidence="1">Belongs to the universal stress protein A family.</text>
</comment>
<accession>A0A9Y2JMX9</accession>
<protein>
    <submittedName>
        <fullName evidence="3">Universal stress protein</fullName>
    </submittedName>
</protein>
<keyword evidence="4" id="KW-1185">Reference proteome</keyword>
<dbReference type="PANTHER" id="PTHR46268:SF6">
    <property type="entry name" value="UNIVERSAL STRESS PROTEIN UP12"/>
    <property type="match status" value="1"/>
</dbReference>
<dbReference type="KEGG" id="amog:QRX60_41190"/>
<dbReference type="Gene3D" id="3.40.50.620">
    <property type="entry name" value="HUPs"/>
    <property type="match status" value="2"/>
</dbReference>
<dbReference type="InterPro" id="IPR006016">
    <property type="entry name" value="UspA"/>
</dbReference>
<dbReference type="InterPro" id="IPR006015">
    <property type="entry name" value="Universal_stress_UspA"/>
</dbReference>
<dbReference type="SUPFAM" id="SSF52402">
    <property type="entry name" value="Adenine nucleotide alpha hydrolases-like"/>
    <property type="match status" value="2"/>
</dbReference>
<dbReference type="AlphaFoldDB" id="A0A9Y2JMX9"/>
<gene>
    <name evidence="3" type="ORF">QRX60_41190</name>
</gene>
<evidence type="ECO:0000256" key="1">
    <source>
        <dbReference type="ARBA" id="ARBA00008791"/>
    </source>
</evidence>
<name>A0A9Y2JMX9_9PSEU</name>
<evidence type="ECO:0000313" key="4">
    <source>
        <dbReference type="Proteomes" id="UP001239397"/>
    </source>
</evidence>